<dbReference type="PROSITE" id="PS51194">
    <property type="entry name" value="HELICASE_CTER"/>
    <property type="match status" value="1"/>
</dbReference>
<dbReference type="InterPro" id="IPR044742">
    <property type="entry name" value="DEAD/DEAH_RhlB"/>
</dbReference>
<keyword evidence="13" id="KW-1185">Reference proteome</keyword>
<feature type="region of interest" description="Disordered" evidence="8">
    <location>
        <begin position="375"/>
        <end position="429"/>
    </location>
</feature>
<keyword evidence="1 7" id="KW-0547">Nucleotide-binding</keyword>
<feature type="compositionally biased region" description="Low complexity" evidence="8">
    <location>
        <begin position="397"/>
        <end position="412"/>
    </location>
</feature>
<dbReference type="GO" id="GO:0004386">
    <property type="term" value="F:helicase activity"/>
    <property type="evidence" value="ECO:0007669"/>
    <property type="project" value="UniProtKB-KW"/>
</dbReference>
<dbReference type="PROSITE" id="PS00039">
    <property type="entry name" value="DEAD_ATP_HELICASE"/>
    <property type="match status" value="1"/>
</dbReference>
<feature type="domain" description="DEAD-box RNA helicase Q" evidence="11">
    <location>
        <begin position="1"/>
        <end position="29"/>
    </location>
</feature>
<dbReference type="Pfam" id="PF00271">
    <property type="entry name" value="Helicase_C"/>
    <property type="match status" value="1"/>
</dbReference>
<dbReference type="PROSITE" id="PS51195">
    <property type="entry name" value="Q_MOTIF"/>
    <property type="match status" value="1"/>
</dbReference>
<evidence type="ECO:0000256" key="7">
    <source>
        <dbReference type="RuleBase" id="RU000492"/>
    </source>
</evidence>
<dbReference type="InterPro" id="IPR001650">
    <property type="entry name" value="Helicase_C-like"/>
</dbReference>
<evidence type="ECO:0000259" key="9">
    <source>
        <dbReference type="PROSITE" id="PS51192"/>
    </source>
</evidence>
<dbReference type="Proteomes" id="UP001198402">
    <property type="component" value="Unassembled WGS sequence"/>
</dbReference>
<dbReference type="PANTHER" id="PTHR47959">
    <property type="entry name" value="ATP-DEPENDENT RNA HELICASE RHLE-RELATED"/>
    <property type="match status" value="1"/>
</dbReference>
<dbReference type="InterPro" id="IPR014001">
    <property type="entry name" value="Helicase_ATP-bd"/>
</dbReference>
<keyword evidence="3 7" id="KW-0347">Helicase</keyword>
<evidence type="ECO:0000313" key="13">
    <source>
        <dbReference type="Proteomes" id="UP001198402"/>
    </source>
</evidence>
<name>A0ABS7XWD3_9FLAO</name>
<dbReference type="Pfam" id="PF00270">
    <property type="entry name" value="DEAD"/>
    <property type="match status" value="1"/>
</dbReference>
<dbReference type="EMBL" id="JAIUJS010000001">
    <property type="protein sequence ID" value="MCA0151686.1"/>
    <property type="molecule type" value="Genomic_DNA"/>
</dbReference>
<dbReference type="InterPro" id="IPR014014">
    <property type="entry name" value="RNA_helicase_DEAD_Q_motif"/>
</dbReference>
<dbReference type="PANTHER" id="PTHR47959:SF13">
    <property type="entry name" value="ATP-DEPENDENT RNA HELICASE RHLE"/>
    <property type="match status" value="1"/>
</dbReference>
<reference evidence="13" key="1">
    <citation type="submission" date="2023-07" db="EMBL/GenBank/DDBJ databases">
        <authorList>
            <person name="Yue Y."/>
        </authorList>
    </citation>
    <scope>NUCLEOTIDE SEQUENCE [LARGE SCALE GENOMIC DNA]</scope>
    <source>
        <strain evidence="13">2Y89</strain>
    </source>
</reference>
<feature type="compositionally biased region" description="Basic residues" evidence="8">
    <location>
        <begin position="413"/>
        <end position="429"/>
    </location>
</feature>
<evidence type="ECO:0000256" key="6">
    <source>
        <dbReference type="PROSITE-ProRule" id="PRU00552"/>
    </source>
</evidence>
<organism evidence="12 13">
    <name type="scientific">Winogradskyella vincentii</name>
    <dbReference type="NCBI Taxonomy" id="2877122"/>
    <lineage>
        <taxon>Bacteria</taxon>
        <taxon>Pseudomonadati</taxon>
        <taxon>Bacteroidota</taxon>
        <taxon>Flavobacteriia</taxon>
        <taxon>Flavobacteriales</taxon>
        <taxon>Flavobacteriaceae</taxon>
        <taxon>Winogradskyella</taxon>
    </lineage>
</organism>
<dbReference type="InterPro" id="IPR011545">
    <property type="entry name" value="DEAD/DEAH_box_helicase_dom"/>
</dbReference>
<dbReference type="CDD" id="cd18787">
    <property type="entry name" value="SF2_C_DEAD"/>
    <property type="match status" value="1"/>
</dbReference>
<evidence type="ECO:0000256" key="1">
    <source>
        <dbReference type="ARBA" id="ARBA00022741"/>
    </source>
</evidence>
<evidence type="ECO:0000256" key="3">
    <source>
        <dbReference type="ARBA" id="ARBA00022806"/>
    </source>
</evidence>
<keyword evidence="2 7" id="KW-0378">Hydrolase</keyword>
<dbReference type="InterPro" id="IPR050079">
    <property type="entry name" value="DEAD_box_RNA_helicase"/>
</dbReference>
<evidence type="ECO:0000256" key="8">
    <source>
        <dbReference type="SAM" id="MobiDB-lite"/>
    </source>
</evidence>
<sequence length="429" mass="47814">MSFKSLGLSEPLLRAIRKKGYETPSPIQQKAIPPVLEGKDVLASAQTGTGKTAGFTLPLLQYLSDKPQQRNRPIRALILTPTRELAAQVYTNVKEYSEFLNIRSAVIFGGVKQRPQVATLRQGIDVLIATPGRLIDLENQDIISLNRIEIFVLDEADRMLDMGFLRDIERIMKLMPKRRQNLMFSATFSKDIKKLAYSILHNPIQVEATPENTAVEIINQKVFRVAKTKKTGLIIKLISDGNWKQVLVFTRTKHGANRLCKKMISAGISASAIHGNKSQGARTKALAGFKKGSIRVLVATDIAARGLDIPLLPHVINFELPNISEDYVHRIGRTGRAGASGEAISLVSADETSYLRGIEKLIDMKIEVEIVEGFEPDPNASTEPIKPGQNRQRNKNPRQSSNSKNSNSPKNSNRSRNRNRKRRKKDNRG</sequence>
<dbReference type="PROSITE" id="PS51192">
    <property type="entry name" value="HELICASE_ATP_BIND_1"/>
    <property type="match status" value="1"/>
</dbReference>
<comment type="similarity">
    <text evidence="5 7">Belongs to the DEAD box helicase family.</text>
</comment>
<dbReference type="InterPro" id="IPR027417">
    <property type="entry name" value="P-loop_NTPase"/>
</dbReference>
<dbReference type="InterPro" id="IPR000629">
    <property type="entry name" value="RNA-helicase_DEAD-box_CS"/>
</dbReference>
<evidence type="ECO:0000256" key="2">
    <source>
        <dbReference type="ARBA" id="ARBA00022801"/>
    </source>
</evidence>
<proteinExistence type="inferred from homology"/>
<evidence type="ECO:0000313" key="12">
    <source>
        <dbReference type="EMBL" id="MCA0151686.1"/>
    </source>
</evidence>
<dbReference type="SUPFAM" id="SSF52540">
    <property type="entry name" value="P-loop containing nucleoside triphosphate hydrolases"/>
    <property type="match status" value="1"/>
</dbReference>
<accession>A0ABS7XWD3</accession>
<comment type="caution">
    <text evidence="12">The sequence shown here is derived from an EMBL/GenBank/DDBJ whole genome shotgun (WGS) entry which is preliminary data.</text>
</comment>
<dbReference type="RefSeq" id="WP_224476661.1">
    <property type="nucleotide sequence ID" value="NZ_JAIUJS010000001.1"/>
</dbReference>
<dbReference type="SMART" id="SM00487">
    <property type="entry name" value="DEXDc"/>
    <property type="match status" value="1"/>
</dbReference>
<evidence type="ECO:0000259" key="10">
    <source>
        <dbReference type="PROSITE" id="PS51194"/>
    </source>
</evidence>
<evidence type="ECO:0000256" key="5">
    <source>
        <dbReference type="ARBA" id="ARBA00038437"/>
    </source>
</evidence>
<dbReference type="Gene3D" id="3.40.50.300">
    <property type="entry name" value="P-loop containing nucleotide triphosphate hydrolases"/>
    <property type="match status" value="2"/>
</dbReference>
<dbReference type="SMART" id="SM00490">
    <property type="entry name" value="HELICc"/>
    <property type="match status" value="1"/>
</dbReference>
<dbReference type="CDD" id="cd00268">
    <property type="entry name" value="DEADc"/>
    <property type="match status" value="1"/>
</dbReference>
<feature type="domain" description="Helicase C-terminal" evidence="10">
    <location>
        <begin position="229"/>
        <end position="382"/>
    </location>
</feature>
<feature type="domain" description="Helicase ATP-binding" evidence="9">
    <location>
        <begin position="32"/>
        <end position="206"/>
    </location>
</feature>
<protein>
    <submittedName>
        <fullName evidence="12">DEAD/DEAH box helicase</fullName>
    </submittedName>
</protein>
<evidence type="ECO:0000259" key="11">
    <source>
        <dbReference type="PROSITE" id="PS51195"/>
    </source>
</evidence>
<feature type="short sequence motif" description="Q motif" evidence="6">
    <location>
        <begin position="1"/>
        <end position="29"/>
    </location>
</feature>
<evidence type="ECO:0000256" key="4">
    <source>
        <dbReference type="ARBA" id="ARBA00022840"/>
    </source>
</evidence>
<gene>
    <name evidence="12" type="ORF">LBV24_00565</name>
</gene>
<keyword evidence="4 7" id="KW-0067">ATP-binding</keyword>